<evidence type="ECO:0000256" key="2">
    <source>
        <dbReference type="ARBA" id="ARBA00022723"/>
    </source>
</evidence>
<comment type="cofactor">
    <cofactor evidence="10">
        <name>Mg(2+)</name>
        <dbReference type="ChEBI" id="CHEBI:18420"/>
    </cofactor>
    <cofactor evidence="10">
        <name>Mn(2+)</name>
        <dbReference type="ChEBI" id="CHEBI:29035"/>
    </cofactor>
</comment>
<dbReference type="NCBIfam" id="TIGR00287">
    <property type="entry name" value="cas1"/>
    <property type="match status" value="1"/>
</dbReference>
<accession>A0A1F7F9V8</accession>
<proteinExistence type="inferred from homology"/>
<feature type="binding site" evidence="10">
    <location>
        <position position="234"/>
    </location>
    <ligand>
        <name>Mn(2+)</name>
        <dbReference type="ChEBI" id="CHEBI:29035"/>
    </ligand>
</feature>
<dbReference type="Gene3D" id="3.100.10.20">
    <property type="entry name" value="CRISPR-associated endonuclease Cas1, N-terminal domain"/>
    <property type="match status" value="1"/>
</dbReference>
<evidence type="ECO:0000256" key="3">
    <source>
        <dbReference type="ARBA" id="ARBA00022759"/>
    </source>
</evidence>
<evidence type="ECO:0000313" key="12">
    <source>
        <dbReference type="Proteomes" id="UP000179243"/>
    </source>
</evidence>
<evidence type="ECO:0000256" key="9">
    <source>
        <dbReference type="ARBA" id="ARBA00038592"/>
    </source>
</evidence>
<dbReference type="Gene3D" id="1.20.120.920">
    <property type="entry name" value="CRISPR-associated endonuclease Cas1, C-terminal domain"/>
    <property type="match status" value="1"/>
</dbReference>
<evidence type="ECO:0000256" key="8">
    <source>
        <dbReference type="ARBA" id="ARBA00023211"/>
    </source>
</evidence>
<feature type="binding site" evidence="10">
    <location>
        <position position="166"/>
    </location>
    <ligand>
        <name>Mn(2+)</name>
        <dbReference type="ChEBI" id="CHEBI:29035"/>
    </ligand>
</feature>
<dbReference type="Pfam" id="PF01867">
    <property type="entry name" value="Cas_Cas1"/>
    <property type="match status" value="1"/>
</dbReference>
<dbReference type="PANTHER" id="PTHR34353">
    <property type="entry name" value="CRISPR-ASSOCIATED ENDONUCLEASE CAS1 1"/>
    <property type="match status" value="1"/>
</dbReference>
<comment type="similarity">
    <text evidence="10">Belongs to the CRISPR-associated endonuclease Cas1 family.</text>
</comment>
<dbReference type="PANTHER" id="PTHR34353:SF2">
    <property type="entry name" value="CRISPR-ASSOCIATED ENDONUCLEASE CAS1 1"/>
    <property type="match status" value="1"/>
</dbReference>
<protein>
    <recommendedName>
        <fullName evidence="10">CRISPR-associated endonuclease Cas1</fullName>
        <ecNumber evidence="10">3.1.-.-</ecNumber>
    </recommendedName>
</protein>
<evidence type="ECO:0000256" key="10">
    <source>
        <dbReference type="HAMAP-Rule" id="MF_01470"/>
    </source>
</evidence>
<name>A0A1F7F9V8_UNCRA</name>
<dbReference type="InterPro" id="IPR042211">
    <property type="entry name" value="CRISPR-assoc_Cas1_N"/>
</dbReference>
<keyword evidence="6 10" id="KW-0051">Antiviral defense</keyword>
<sequence>MRKLLNTLYVTTQGAYLNKEGETVCVNVDREVRLRVPIHTVGAIVCFGNVSCSPFLMGFCGERNVGLCFLSENGHFLARVEGPVSGNVLLRREQYRRADDEKSCVVMARACVIGKLSNARTVLLRAIRDHQGKPGMETVGKVAEYLKHHIEALERQDNLESIRGLEGDAANAYFGVFDSLIIAQKDSFFFHERSRRPPKDNVNALLSFLYTLLVHDVVSALESVGLDPAVGFLHKDRPGRPSLALDIMEELRPLLADRLALSLINLQQITGKGFKTTESGGVMMSDETRKKVIVAYQERKKEEIMHPYIEEKVEIGLLPFVQALLLARHIRGDMDGYPPFFWK</sequence>
<feature type="binding site" evidence="10">
    <location>
        <position position="249"/>
    </location>
    <ligand>
        <name>Mn(2+)</name>
        <dbReference type="ChEBI" id="CHEBI:29035"/>
    </ligand>
</feature>
<dbReference type="Proteomes" id="UP000179243">
    <property type="component" value="Unassembled WGS sequence"/>
</dbReference>
<gene>
    <name evidence="10" type="primary">cas1</name>
    <name evidence="11" type="ORF">A2519_15120</name>
</gene>
<dbReference type="NCBIfam" id="TIGR03640">
    <property type="entry name" value="cas1_DVULG"/>
    <property type="match status" value="1"/>
</dbReference>
<keyword evidence="1 10" id="KW-0540">Nuclease</keyword>
<evidence type="ECO:0000313" key="11">
    <source>
        <dbReference type="EMBL" id="OGK03302.1"/>
    </source>
</evidence>
<keyword evidence="8 10" id="KW-0464">Manganese</keyword>
<dbReference type="GO" id="GO:0004520">
    <property type="term" value="F:DNA endonuclease activity"/>
    <property type="evidence" value="ECO:0007669"/>
    <property type="project" value="InterPro"/>
</dbReference>
<comment type="subunit">
    <text evidence="9 10">Homodimer, forms a heterotetramer with a Cas2 homodimer.</text>
</comment>
<keyword evidence="4 10" id="KW-0378">Hydrolase</keyword>
<dbReference type="CDD" id="cd09721">
    <property type="entry name" value="Cas1_I-C"/>
    <property type="match status" value="1"/>
</dbReference>
<evidence type="ECO:0000256" key="5">
    <source>
        <dbReference type="ARBA" id="ARBA00022842"/>
    </source>
</evidence>
<keyword evidence="5 10" id="KW-0460">Magnesium</keyword>
<reference evidence="11 12" key="1">
    <citation type="journal article" date="2016" name="Nat. Commun.">
        <title>Thousands of microbial genomes shed light on interconnected biogeochemical processes in an aquifer system.</title>
        <authorList>
            <person name="Anantharaman K."/>
            <person name="Brown C.T."/>
            <person name="Hug L.A."/>
            <person name="Sharon I."/>
            <person name="Castelle C.J."/>
            <person name="Probst A.J."/>
            <person name="Thomas B.C."/>
            <person name="Singh A."/>
            <person name="Wilkins M.J."/>
            <person name="Karaoz U."/>
            <person name="Brodie E.L."/>
            <person name="Williams K.H."/>
            <person name="Hubbard S.S."/>
            <person name="Banfield J.F."/>
        </authorList>
    </citation>
    <scope>NUCLEOTIDE SEQUENCE [LARGE SCALE GENOMIC DNA]</scope>
</reference>
<comment type="caution">
    <text evidence="11">The sequence shown here is derived from an EMBL/GenBank/DDBJ whole genome shotgun (WGS) entry which is preliminary data.</text>
</comment>
<dbReference type="InterPro" id="IPR002729">
    <property type="entry name" value="CRISPR-assoc_Cas1"/>
</dbReference>
<dbReference type="GO" id="GO:0051607">
    <property type="term" value="P:defense response to virus"/>
    <property type="evidence" value="ECO:0007669"/>
    <property type="project" value="UniProtKB-UniRule"/>
</dbReference>
<dbReference type="EC" id="3.1.-.-" evidence="10"/>
<dbReference type="GO" id="GO:0046872">
    <property type="term" value="F:metal ion binding"/>
    <property type="evidence" value="ECO:0007669"/>
    <property type="project" value="UniProtKB-UniRule"/>
</dbReference>
<organism evidence="11 12">
    <name type="scientific">Candidatus Raymondbacteria bacterium RIFOXYD12_FULL_49_13</name>
    <dbReference type="NCBI Taxonomy" id="1817890"/>
    <lineage>
        <taxon>Bacteria</taxon>
        <taxon>Raymondiibacteriota</taxon>
    </lineage>
</organism>
<dbReference type="EMBL" id="MFYX01000091">
    <property type="protein sequence ID" value="OGK03302.1"/>
    <property type="molecule type" value="Genomic_DNA"/>
</dbReference>
<evidence type="ECO:0000256" key="4">
    <source>
        <dbReference type="ARBA" id="ARBA00022801"/>
    </source>
</evidence>
<dbReference type="InterPro" id="IPR050646">
    <property type="entry name" value="Cas1"/>
</dbReference>
<dbReference type="HAMAP" id="MF_01470">
    <property type="entry name" value="Cas1"/>
    <property type="match status" value="1"/>
</dbReference>
<evidence type="ECO:0000256" key="6">
    <source>
        <dbReference type="ARBA" id="ARBA00023118"/>
    </source>
</evidence>
<dbReference type="InterPro" id="IPR019856">
    <property type="entry name" value="CRISPR-assoc_Cas1_DVULG"/>
</dbReference>
<dbReference type="InterPro" id="IPR042206">
    <property type="entry name" value="CRISPR-assoc_Cas1_C"/>
</dbReference>
<comment type="function">
    <text evidence="10">CRISPR (clustered regularly interspaced short palindromic repeat), is an adaptive immune system that provides protection against mobile genetic elements (viruses, transposable elements and conjugative plasmids). CRISPR clusters contain spacers, sequences complementary to antecedent mobile elements, and target invading nucleic acids. CRISPR clusters are transcribed and processed into CRISPR RNA (crRNA). Acts as a dsDNA endonuclease. Involved in the integration of spacer DNA into the CRISPR cassette.</text>
</comment>
<dbReference type="GO" id="GO:0003677">
    <property type="term" value="F:DNA binding"/>
    <property type="evidence" value="ECO:0007669"/>
    <property type="project" value="UniProtKB-KW"/>
</dbReference>
<keyword evidence="3 10" id="KW-0255">Endonuclease</keyword>
<dbReference type="AlphaFoldDB" id="A0A1F7F9V8"/>
<evidence type="ECO:0000256" key="7">
    <source>
        <dbReference type="ARBA" id="ARBA00023125"/>
    </source>
</evidence>
<evidence type="ECO:0000256" key="1">
    <source>
        <dbReference type="ARBA" id="ARBA00022722"/>
    </source>
</evidence>
<dbReference type="GO" id="GO:0016787">
    <property type="term" value="F:hydrolase activity"/>
    <property type="evidence" value="ECO:0007669"/>
    <property type="project" value="UniProtKB-KW"/>
</dbReference>
<dbReference type="GO" id="GO:0043571">
    <property type="term" value="P:maintenance of CRISPR repeat elements"/>
    <property type="evidence" value="ECO:0007669"/>
    <property type="project" value="UniProtKB-UniRule"/>
</dbReference>
<keyword evidence="7 10" id="KW-0238">DNA-binding</keyword>
<keyword evidence="2 10" id="KW-0479">Metal-binding</keyword>